<dbReference type="GO" id="GO:0005524">
    <property type="term" value="F:ATP binding"/>
    <property type="evidence" value="ECO:0007669"/>
    <property type="project" value="UniProtKB-KW"/>
</dbReference>
<evidence type="ECO:0000259" key="3">
    <source>
        <dbReference type="PROSITE" id="PS50893"/>
    </source>
</evidence>
<keyword evidence="1" id="KW-0547">Nucleotide-binding</keyword>
<dbReference type="eggNOG" id="COG1136">
    <property type="taxonomic scope" value="Bacteria"/>
</dbReference>
<dbReference type="Pfam" id="PF00005">
    <property type="entry name" value="ABC_tran"/>
    <property type="match status" value="1"/>
</dbReference>
<dbReference type="Gene3D" id="3.40.50.300">
    <property type="entry name" value="P-loop containing nucleotide triphosphate hydrolases"/>
    <property type="match status" value="1"/>
</dbReference>
<dbReference type="InterPro" id="IPR027417">
    <property type="entry name" value="P-loop_NTPase"/>
</dbReference>
<organism evidence="4 5">
    <name type="scientific">Rhodovulum sulfidophilum</name>
    <name type="common">Rhodobacter sulfidophilus</name>
    <dbReference type="NCBI Taxonomy" id="35806"/>
    <lineage>
        <taxon>Bacteria</taxon>
        <taxon>Pseudomonadati</taxon>
        <taxon>Pseudomonadota</taxon>
        <taxon>Alphaproteobacteria</taxon>
        <taxon>Rhodobacterales</taxon>
        <taxon>Paracoccaceae</taxon>
        <taxon>Rhodovulum</taxon>
    </lineage>
</organism>
<evidence type="ECO:0000313" key="5">
    <source>
        <dbReference type="Proteomes" id="UP000064912"/>
    </source>
</evidence>
<dbReference type="PROSITE" id="PS50893">
    <property type="entry name" value="ABC_TRANSPORTER_2"/>
    <property type="match status" value="1"/>
</dbReference>
<feature type="domain" description="ABC transporter" evidence="3">
    <location>
        <begin position="7"/>
        <end position="242"/>
    </location>
</feature>
<dbReference type="GO" id="GO:0022857">
    <property type="term" value="F:transmembrane transporter activity"/>
    <property type="evidence" value="ECO:0007669"/>
    <property type="project" value="TreeGrafter"/>
</dbReference>
<keyword evidence="2" id="KW-0067">ATP-binding</keyword>
<proteinExistence type="predicted"/>
<gene>
    <name evidence="4" type="ORF">NHU_01755</name>
</gene>
<protein>
    <submittedName>
        <fullName evidence="4">ABC transporter-like protein</fullName>
    </submittedName>
</protein>
<name>A0A0D6B212_RHOSU</name>
<dbReference type="GO" id="GO:0016887">
    <property type="term" value="F:ATP hydrolysis activity"/>
    <property type="evidence" value="ECO:0007669"/>
    <property type="project" value="InterPro"/>
</dbReference>
<dbReference type="Proteomes" id="UP000064912">
    <property type="component" value="Chromosome"/>
</dbReference>
<evidence type="ECO:0000256" key="1">
    <source>
        <dbReference type="ARBA" id="ARBA00022741"/>
    </source>
</evidence>
<dbReference type="PATRIC" id="fig|35806.4.peg.1811"/>
<dbReference type="KEGG" id="rsu:NHU_01755"/>
<dbReference type="AlphaFoldDB" id="A0A0D6B212"/>
<evidence type="ECO:0000313" key="4">
    <source>
        <dbReference type="EMBL" id="BAQ68910.1"/>
    </source>
</evidence>
<dbReference type="GO" id="GO:0005886">
    <property type="term" value="C:plasma membrane"/>
    <property type="evidence" value="ECO:0007669"/>
    <property type="project" value="TreeGrafter"/>
</dbReference>
<dbReference type="SUPFAM" id="SSF52540">
    <property type="entry name" value="P-loop containing nucleoside triphosphate hydrolases"/>
    <property type="match status" value="1"/>
</dbReference>
<dbReference type="EMBL" id="AP014800">
    <property type="protein sequence ID" value="BAQ68910.1"/>
    <property type="molecule type" value="Genomic_DNA"/>
</dbReference>
<reference evidence="4 5" key="1">
    <citation type="submission" date="2015-02" db="EMBL/GenBank/DDBJ databases">
        <title>Genome sequene of Rhodovulum sulfidophilum DSM 2351.</title>
        <authorList>
            <person name="Nagao N."/>
        </authorList>
    </citation>
    <scope>NUCLEOTIDE SEQUENCE [LARGE SCALE GENOMIC DNA]</scope>
    <source>
        <strain evidence="4 5">DSM 2351</strain>
    </source>
</reference>
<dbReference type="SMART" id="SM00382">
    <property type="entry name" value="AAA"/>
    <property type="match status" value="1"/>
</dbReference>
<dbReference type="PANTHER" id="PTHR24220">
    <property type="entry name" value="IMPORT ATP-BINDING PROTEIN"/>
    <property type="match status" value="1"/>
</dbReference>
<dbReference type="InterPro" id="IPR003439">
    <property type="entry name" value="ABC_transporter-like_ATP-bd"/>
</dbReference>
<sequence length="247" mass="25989">MGAALDIRDLGVSLSDGDRGFALRVPELRIAAGETVGLTGPSGTGKTLLLELLGLLRAPEPGGVYRLRPAEGPARDLAALWTGRGGLAPLRGRLFGFVPQTGGLLPFLTLAENVALPQRICARPDPGLVTDLIARLGLGPVAGLRPERLSIGQRQRAAIARALAHRPRFVIADEPTAALDPENAAEAMSLLFETAAHSGAAVIVSSHDLDLLKRFPLTRYRLEIDPDHAPGRPVSRLIAAADGREAA</sequence>
<dbReference type="InterPro" id="IPR003593">
    <property type="entry name" value="AAA+_ATPase"/>
</dbReference>
<accession>A0A0D6B212</accession>
<evidence type="ECO:0000256" key="2">
    <source>
        <dbReference type="ARBA" id="ARBA00022840"/>
    </source>
</evidence>
<dbReference type="InterPro" id="IPR015854">
    <property type="entry name" value="ABC_transpr_LolD-like"/>
</dbReference>